<evidence type="ECO:0000256" key="2">
    <source>
        <dbReference type="ARBA" id="ARBA00022679"/>
    </source>
</evidence>
<dbReference type="EMBL" id="SEOQ01001147">
    <property type="protein sequence ID" value="TFY53467.1"/>
    <property type="molecule type" value="Genomic_DNA"/>
</dbReference>
<reference evidence="8 9" key="1">
    <citation type="submission" date="2019-02" db="EMBL/GenBank/DDBJ databases">
        <title>Genome sequencing of the rare red list fungi Dentipellis fragilis.</title>
        <authorList>
            <person name="Buettner E."/>
            <person name="Kellner H."/>
        </authorList>
    </citation>
    <scope>NUCLEOTIDE SEQUENCE [LARGE SCALE GENOMIC DNA]</scope>
    <source>
        <strain evidence="8 9">DSM 105465</strain>
    </source>
</reference>
<dbReference type="AlphaFoldDB" id="A0A4Y9XVS8"/>
<dbReference type="OrthoDB" id="10252171at2759"/>
<organism evidence="8 9">
    <name type="scientific">Dentipellis fragilis</name>
    <dbReference type="NCBI Taxonomy" id="205917"/>
    <lineage>
        <taxon>Eukaryota</taxon>
        <taxon>Fungi</taxon>
        <taxon>Dikarya</taxon>
        <taxon>Basidiomycota</taxon>
        <taxon>Agaricomycotina</taxon>
        <taxon>Agaricomycetes</taxon>
        <taxon>Russulales</taxon>
        <taxon>Hericiaceae</taxon>
        <taxon>Dentipellis</taxon>
    </lineage>
</organism>
<feature type="compositionally biased region" description="Acidic residues" evidence="6">
    <location>
        <begin position="28"/>
        <end position="41"/>
    </location>
</feature>
<feature type="domain" description="Protein kinase" evidence="7">
    <location>
        <begin position="264"/>
        <end position="553"/>
    </location>
</feature>
<keyword evidence="9" id="KW-1185">Reference proteome</keyword>
<protein>
    <recommendedName>
        <fullName evidence="7">Protein kinase domain-containing protein</fullName>
    </recommendedName>
</protein>
<keyword evidence="4" id="KW-0418">Kinase</keyword>
<feature type="region of interest" description="Disordered" evidence="6">
    <location>
        <begin position="1"/>
        <end position="20"/>
    </location>
</feature>
<gene>
    <name evidence="8" type="ORF">EVG20_g10101</name>
</gene>
<evidence type="ECO:0000256" key="6">
    <source>
        <dbReference type="SAM" id="MobiDB-lite"/>
    </source>
</evidence>
<dbReference type="STRING" id="205917.A0A4Y9XVS8"/>
<dbReference type="GO" id="GO:0004674">
    <property type="term" value="F:protein serine/threonine kinase activity"/>
    <property type="evidence" value="ECO:0007669"/>
    <property type="project" value="UniProtKB-KW"/>
</dbReference>
<evidence type="ECO:0000256" key="1">
    <source>
        <dbReference type="ARBA" id="ARBA00022527"/>
    </source>
</evidence>
<evidence type="ECO:0000313" key="8">
    <source>
        <dbReference type="EMBL" id="TFY53467.1"/>
    </source>
</evidence>
<comment type="caution">
    <text evidence="8">The sequence shown here is derived from an EMBL/GenBank/DDBJ whole genome shotgun (WGS) entry which is preliminary data.</text>
</comment>
<keyword evidence="5" id="KW-0067">ATP-binding</keyword>
<feature type="compositionally biased region" description="Basic residues" evidence="6">
    <location>
        <begin position="95"/>
        <end position="107"/>
    </location>
</feature>
<evidence type="ECO:0000259" key="7">
    <source>
        <dbReference type="PROSITE" id="PS50011"/>
    </source>
</evidence>
<feature type="compositionally biased region" description="Pro residues" evidence="6">
    <location>
        <begin position="73"/>
        <end position="87"/>
    </location>
</feature>
<keyword evidence="3" id="KW-0547">Nucleotide-binding</keyword>
<evidence type="ECO:0000256" key="3">
    <source>
        <dbReference type="ARBA" id="ARBA00022741"/>
    </source>
</evidence>
<proteinExistence type="predicted"/>
<dbReference type="Pfam" id="PF00069">
    <property type="entry name" value="Pkinase"/>
    <property type="match status" value="1"/>
</dbReference>
<dbReference type="Proteomes" id="UP000298327">
    <property type="component" value="Unassembled WGS sequence"/>
</dbReference>
<dbReference type="InterPro" id="IPR011009">
    <property type="entry name" value="Kinase-like_dom_sf"/>
</dbReference>
<evidence type="ECO:0000256" key="5">
    <source>
        <dbReference type="ARBA" id="ARBA00022840"/>
    </source>
</evidence>
<evidence type="ECO:0000256" key="4">
    <source>
        <dbReference type="ARBA" id="ARBA00022777"/>
    </source>
</evidence>
<feature type="compositionally biased region" description="Low complexity" evidence="6">
    <location>
        <begin position="1"/>
        <end position="12"/>
    </location>
</feature>
<accession>A0A4Y9XVS8</accession>
<dbReference type="SUPFAM" id="SSF56112">
    <property type="entry name" value="Protein kinase-like (PK-like)"/>
    <property type="match status" value="1"/>
</dbReference>
<evidence type="ECO:0000313" key="9">
    <source>
        <dbReference type="Proteomes" id="UP000298327"/>
    </source>
</evidence>
<name>A0A4Y9XVS8_9AGAM</name>
<sequence>AGMDAGAGVDAATPVALHRVPELKIEAEAEVQAEADAEGPDDASVRGLYPLTPSSLHHADDEDELDSEMPVPASSPAPVPAPAPRPNSAPLHIYAHPHPHPHLHGRPRPVLPPLQTDFTQTTARPRTRPRKPVAEAGAGAGFEYITHRLATVMRDEQLGKLKVRTWLAHELPGAYEPVPEEQFLYRPPEHVLDGARVFAGMVDVGVQCDGGDGVDEPAGGKRVVLKKVPLRVQVAGAGEPGVEDEYEEEETHIPAEKFVEGREWCVRGLVAQGVLSTVHVAQHRTGVLHALRSTHFGVPMACGAAERLMRELKVMRALQRSTSASPYLLGPPREVDDGWYWATYGWDLCVVTPYCPGGDLEAYCGNVTDEQAGWVAAEMVFAIEHLHKLKIIHNDIRPANILIDAQGHCKLGDFKSVTIMGDRDCEQACQGPVNVTYRAPECGKERQDADYGSPEGDWRSLGVTLMELVSQKDRGITFEFIPPNHCEQDESERFSAYIAERLSASPAHSQHLIQLITDLLQHNPVNAASSPETKIKSKTKTQTKPKFKEHPFFSELTELPHPPKPNHIDNLWDSIARGEHPRKRSFSSPIAPPLTQSRICTAFKDVAPAVAIVHPRHQYEMPKTTPPASKSEADSCTLMSLFAREKMAITFHERYDPAPL</sequence>
<dbReference type="InterPro" id="IPR008266">
    <property type="entry name" value="Tyr_kinase_AS"/>
</dbReference>
<keyword evidence="2" id="KW-0808">Transferase</keyword>
<dbReference type="InterPro" id="IPR000719">
    <property type="entry name" value="Prot_kinase_dom"/>
</dbReference>
<dbReference type="PROSITE" id="PS00109">
    <property type="entry name" value="PROTEIN_KINASE_TYR"/>
    <property type="match status" value="1"/>
</dbReference>
<feature type="region of interest" description="Disordered" evidence="6">
    <location>
        <begin position="28"/>
        <end position="113"/>
    </location>
</feature>
<feature type="non-terminal residue" evidence="8">
    <location>
        <position position="1"/>
    </location>
</feature>
<dbReference type="GO" id="GO:0005524">
    <property type="term" value="F:ATP binding"/>
    <property type="evidence" value="ECO:0007669"/>
    <property type="project" value="UniProtKB-KW"/>
</dbReference>
<dbReference type="PROSITE" id="PS50011">
    <property type="entry name" value="PROTEIN_KINASE_DOM"/>
    <property type="match status" value="1"/>
</dbReference>
<dbReference type="Gene3D" id="1.10.510.10">
    <property type="entry name" value="Transferase(Phosphotransferase) domain 1"/>
    <property type="match status" value="1"/>
</dbReference>
<dbReference type="PANTHER" id="PTHR24351">
    <property type="entry name" value="RIBOSOMAL PROTEIN S6 KINASE"/>
    <property type="match status" value="1"/>
</dbReference>
<keyword evidence="1" id="KW-0723">Serine/threonine-protein kinase</keyword>